<protein>
    <submittedName>
        <fullName evidence="1">Uncharacterized protein</fullName>
    </submittedName>
</protein>
<geneLocation type="plasmid" evidence="1">
    <name>pRC960-1</name>
</geneLocation>
<reference evidence="1" key="1">
    <citation type="submission" date="2017-03" db="EMBL/GenBank/DDBJ databases">
        <title>Emergence of a plasmid-borne mcr-1 gene in a Shigella flexneri isolate from China.</title>
        <authorList>
            <person name="Liang B."/>
        </authorList>
    </citation>
    <scope>NUCLEOTIDE SEQUENCE</scope>
    <source>
        <strain evidence="1">RC960</strain>
        <plasmid evidence="1">pRC960-1</plasmid>
    </source>
</reference>
<name>A0A1Z1VVS2_SHIFL</name>
<dbReference type="EMBL" id="KY848295">
    <property type="protein sequence ID" value="ARX75798.1"/>
    <property type="molecule type" value="Genomic_DNA"/>
</dbReference>
<accession>A0A1Z1VVS2</accession>
<sequence>MKFAKFRRVCGFIFKFPPAFLKPATDAARWPALRPAGNQYRPILRPWMNIIPSAASPL</sequence>
<dbReference type="AlphaFoldDB" id="A0A1Z1VVS2"/>
<proteinExistence type="predicted"/>
<evidence type="ECO:0000313" key="1">
    <source>
        <dbReference type="EMBL" id="ARX75798.1"/>
    </source>
</evidence>
<organism evidence="1">
    <name type="scientific">Shigella flexneri Y</name>
    <dbReference type="NCBI Taxonomy" id="424720"/>
    <lineage>
        <taxon>Bacteria</taxon>
        <taxon>Pseudomonadati</taxon>
        <taxon>Pseudomonadota</taxon>
        <taxon>Gammaproteobacteria</taxon>
        <taxon>Enterobacterales</taxon>
        <taxon>Enterobacteriaceae</taxon>
        <taxon>Shigella</taxon>
    </lineage>
</organism>
<keyword evidence="1" id="KW-0614">Plasmid</keyword>